<dbReference type="PANTHER" id="PTHR30438:SF2">
    <property type="entry name" value="MEMBRANE PROTEIN"/>
    <property type="match status" value="1"/>
</dbReference>
<evidence type="ECO:0000313" key="3">
    <source>
        <dbReference type="Proteomes" id="UP000244571"/>
    </source>
</evidence>
<dbReference type="PANTHER" id="PTHR30438">
    <property type="entry name" value="36 KDA ANTIGEN-RELATED"/>
    <property type="match status" value="1"/>
</dbReference>
<dbReference type="OrthoDB" id="9778236at2"/>
<feature type="coiled-coil region" evidence="1">
    <location>
        <begin position="151"/>
        <end position="199"/>
    </location>
</feature>
<dbReference type="KEGG" id="boz:DBV39_00465"/>
<dbReference type="Gene3D" id="2.40.50.100">
    <property type="match status" value="1"/>
</dbReference>
<dbReference type="EMBL" id="CP028901">
    <property type="protein sequence ID" value="AWB32433.1"/>
    <property type="molecule type" value="Genomic_DNA"/>
</dbReference>
<dbReference type="Gene3D" id="1.10.287.1490">
    <property type="match status" value="1"/>
</dbReference>
<feature type="coiled-coil region" evidence="1">
    <location>
        <begin position="78"/>
        <end position="105"/>
    </location>
</feature>
<dbReference type="AlphaFoldDB" id="A0A2R4XFF8"/>
<evidence type="ECO:0000256" key="1">
    <source>
        <dbReference type="SAM" id="Coils"/>
    </source>
</evidence>
<dbReference type="Proteomes" id="UP000244571">
    <property type="component" value="Chromosome"/>
</dbReference>
<evidence type="ECO:0000313" key="2">
    <source>
        <dbReference type="EMBL" id="AWB32433.1"/>
    </source>
</evidence>
<keyword evidence="3" id="KW-1185">Reference proteome</keyword>
<sequence>MNKWVAGAVVLVALGGATWLGINRFDNGGYGPNFVSGNGRIEAIEVDIASKMPGRIGNVLVAEGDYVQEGQPLVSMDVMTLRAQRDEAQARLQQARQAVASANAQVAVRQSDLAAAQAMEVMRRNDQDSAARRLERTRILSKEGAASVQELEDDQARVNSAQANVNAASAQVNAARAAVDAVQAEVAAAESMVQAAQASVARVDAELADSEIDAPRSGRIQFIIARESEVVGAGAPILNLVDLDDAHMTFFLPEMETGQVRVGAPARIVLDAFPDRPLPAKVTYVSSTAQFTPKTVETADERQKMMFRIKANVDPDYIDAHRQVLKTGLPGVTWVSLDGSDTWPESLQVRP</sequence>
<reference evidence="2 3" key="1">
    <citation type="submission" date="2018-04" db="EMBL/GenBank/DDBJ databases">
        <title>Bordetella sp. HZ20 isolated from seawater.</title>
        <authorList>
            <person name="Sun C."/>
        </authorList>
    </citation>
    <scope>NUCLEOTIDE SEQUENCE [LARGE SCALE GENOMIC DNA]</scope>
    <source>
        <strain evidence="2 3">HZ20</strain>
    </source>
</reference>
<dbReference type="RefSeq" id="WP_108619874.1">
    <property type="nucleotide sequence ID" value="NZ_CP028901.1"/>
</dbReference>
<gene>
    <name evidence="2" type="ORF">DBV39_00465</name>
</gene>
<protein>
    <submittedName>
        <fullName evidence="2">Hemolysin D</fullName>
    </submittedName>
</protein>
<dbReference type="Gene3D" id="2.40.30.170">
    <property type="match status" value="1"/>
</dbReference>
<organism evidence="2 3">
    <name type="scientific">Orrella marina</name>
    <dbReference type="NCBI Taxonomy" id="2163011"/>
    <lineage>
        <taxon>Bacteria</taxon>
        <taxon>Pseudomonadati</taxon>
        <taxon>Pseudomonadota</taxon>
        <taxon>Betaproteobacteria</taxon>
        <taxon>Burkholderiales</taxon>
        <taxon>Alcaligenaceae</taxon>
        <taxon>Orrella</taxon>
    </lineage>
</organism>
<dbReference type="SUPFAM" id="SSF111369">
    <property type="entry name" value="HlyD-like secretion proteins"/>
    <property type="match status" value="2"/>
</dbReference>
<name>A0A2R4XFF8_9BURK</name>
<accession>A0A2R4XFF8</accession>
<proteinExistence type="predicted"/>
<dbReference type="GO" id="GO:0005886">
    <property type="term" value="C:plasma membrane"/>
    <property type="evidence" value="ECO:0007669"/>
    <property type="project" value="TreeGrafter"/>
</dbReference>
<keyword evidence="1" id="KW-0175">Coiled coil</keyword>